<dbReference type="Gramene" id="PVH36811">
    <property type="protein sequence ID" value="PVH36811"/>
    <property type="gene ID" value="PAHAL_6G173200"/>
</dbReference>
<name>A0A2T8IGL4_9POAL</name>
<reference evidence="1" key="1">
    <citation type="submission" date="2018-04" db="EMBL/GenBank/DDBJ databases">
        <title>WGS assembly of Panicum hallii.</title>
        <authorList>
            <person name="Lovell J."/>
            <person name="Jenkins J."/>
            <person name="Lowry D."/>
            <person name="Mamidi S."/>
            <person name="Sreedasyam A."/>
            <person name="Weng X."/>
            <person name="Barry K."/>
            <person name="Bonette J."/>
            <person name="Campitelli B."/>
            <person name="Daum C."/>
            <person name="Gordon S."/>
            <person name="Gould B."/>
            <person name="Lipzen A."/>
            <person name="Macqueen A."/>
            <person name="Palacio-Mejia J."/>
            <person name="Plott C."/>
            <person name="Shakirov E."/>
            <person name="Shu S."/>
            <person name="Yoshinaga Y."/>
            <person name="Zane M."/>
            <person name="Rokhsar D."/>
            <person name="Grimwood J."/>
            <person name="Schmutz J."/>
            <person name="Juenger T."/>
        </authorList>
    </citation>
    <scope>NUCLEOTIDE SEQUENCE [LARGE SCALE GENOMIC DNA]</scope>
    <source>
        <strain evidence="1">FIL2</strain>
    </source>
</reference>
<accession>A0A2T8IGL4</accession>
<evidence type="ECO:0000313" key="1">
    <source>
        <dbReference type="EMBL" id="PVH36811.1"/>
    </source>
</evidence>
<protein>
    <submittedName>
        <fullName evidence="1">Uncharacterized protein</fullName>
    </submittedName>
</protein>
<organism evidence="1">
    <name type="scientific">Panicum hallii</name>
    <dbReference type="NCBI Taxonomy" id="206008"/>
    <lineage>
        <taxon>Eukaryota</taxon>
        <taxon>Viridiplantae</taxon>
        <taxon>Streptophyta</taxon>
        <taxon>Embryophyta</taxon>
        <taxon>Tracheophyta</taxon>
        <taxon>Spermatophyta</taxon>
        <taxon>Magnoliopsida</taxon>
        <taxon>Liliopsida</taxon>
        <taxon>Poales</taxon>
        <taxon>Poaceae</taxon>
        <taxon>PACMAD clade</taxon>
        <taxon>Panicoideae</taxon>
        <taxon>Panicodae</taxon>
        <taxon>Paniceae</taxon>
        <taxon>Panicinae</taxon>
        <taxon>Panicum</taxon>
        <taxon>Panicum sect. Panicum</taxon>
    </lineage>
</organism>
<proteinExistence type="predicted"/>
<dbReference type="AlphaFoldDB" id="A0A2T8IGL4"/>
<sequence length="232" mass="25968">MEEINGATSTTLASAPSHDKALSMVVDADTARVAVPVQTLESFWTSCDKCGFQFEYEFKYLGHLRLFTMGCQMCSNAFVAKEMVGRAHKKNKCVVHKGKVAAKRLQALQPTEDASVPESFHPIEGDGAFMKSGHKKKMKDLIKPPVSSHDDAFFAADDDSFEKSPEPQGIPKEASPEAAVAELKKIPDLARDDFLKAFNVLRRNDFEFRILVAFPMELKKEWLLKEIKKQNN</sequence>
<dbReference type="Proteomes" id="UP000243499">
    <property type="component" value="Chromosome 6"/>
</dbReference>
<dbReference type="EMBL" id="CM008051">
    <property type="protein sequence ID" value="PVH36811.1"/>
    <property type="molecule type" value="Genomic_DNA"/>
</dbReference>
<gene>
    <name evidence="1" type="ORF">PAHAL_6G173200</name>
</gene>